<keyword evidence="1" id="KW-0472">Membrane</keyword>
<evidence type="ECO:0000256" key="1">
    <source>
        <dbReference type="SAM" id="Phobius"/>
    </source>
</evidence>
<dbReference type="STRING" id="1121357.SAMN05661109_00303"/>
<reference evidence="3" key="1">
    <citation type="submission" date="2016-10" db="EMBL/GenBank/DDBJ databases">
        <authorList>
            <person name="Varghese N."/>
            <person name="Submissions S."/>
        </authorList>
    </citation>
    <scope>NUCLEOTIDE SEQUENCE [LARGE SCALE GENOMIC DNA]</scope>
    <source>
        <strain evidence="3">DSM 20524</strain>
    </source>
</reference>
<keyword evidence="1" id="KW-0812">Transmembrane</keyword>
<keyword evidence="3" id="KW-1185">Reference proteome</keyword>
<organism evidence="2 3">
    <name type="scientific">Corynebacterium cystitidis DSM 20524</name>
    <dbReference type="NCBI Taxonomy" id="1121357"/>
    <lineage>
        <taxon>Bacteria</taxon>
        <taxon>Bacillati</taxon>
        <taxon>Actinomycetota</taxon>
        <taxon>Actinomycetes</taxon>
        <taxon>Mycobacteriales</taxon>
        <taxon>Corynebacteriaceae</taxon>
        <taxon>Corynebacterium</taxon>
    </lineage>
</organism>
<proteinExistence type="predicted"/>
<sequence length="162" mass="16467">MATCANKCRDNGNLGSKGLKAGQTNTVELTSLNYSTDGEPLANTVTLRIGDTDITTNIDNSTTEDDKGFGEFGRATVDISLPAELSGEQTLTVTTDAGTDISMPVQVAEVAAVAPVPAHSATAFSSSPVVGAMLSLAAILGLGGLIAVLFPNQIDAALTNLI</sequence>
<dbReference type="AlphaFoldDB" id="A0A1H9PDE2"/>
<feature type="transmembrane region" description="Helical" evidence="1">
    <location>
        <begin position="129"/>
        <end position="150"/>
    </location>
</feature>
<evidence type="ECO:0000313" key="2">
    <source>
        <dbReference type="EMBL" id="SER46188.1"/>
    </source>
</evidence>
<accession>A0A1H9PDE2</accession>
<evidence type="ECO:0000313" key="3">
    <source>
        <dbReference type="Proteomes" id="UP000198929"/>
    </source>
</evidence>
<dbReference type="Proteomes" id="UP000198929">
    <property type="component" value="Unassembled WGS sequence"/>
</dbReference>
<protein>
    <submittedName>
        <fullName evidence="2">5'-nucleotidase</fullName>
    </submittedName>
</protein>
<name>A0A1H9PDE2_9CORY</name>
<gene>
    <name evidence="2" type="ORF">SAMN05661109_00303</name>
</gene>
<dbReference type="EMBL" id="FOGQ01000001">
    <property type="protein sequence ID" value="SER46188.1"/>
    <property type="molecule type" value="Genomic_DNA"/>
</dbReference>
<keyword evidence="1" id="KW-1133">Transmembrane helix</keyword>